<sequence>MMMSSCVDNLDIALRDSESLKTESDVNASPAPDNLNTPIILPPYSWNRLTPPVITTYPFNFASNNNSIYEIGGEIYCAIGGMQEVFYKLNQTTMQWELFNDQYNVATTLAINTYLFSYQGKVYYASYQSDSMNECTAIDPVTGQTRNVQKFPGIVARDMITFNIGIKGYVMGGSHQGKALNQFWEYDFFLNQWKNKGALPGGPRAGATAKVIGNTVYYGLGYHLDFVNGLVVKRFHNDWISLVPSTNVATTKAPFPDYARYYAKGFVINSKVYLGWGVAFYVSGVMDFWEYNPATNVWTKKGNYGPVLNENDHNIGAFALGNNGYIVKGNLNEFWRYSRFLKLPQ</sequence>
<dbReference type="Proteomes" id="UP000251889">
    <property type="component" value="Unassembled WGS sequence"/>
</dbReference>
<reference evidence="1 2" key="1">
    <citation type="submission" date="2018-06" db="EMBL/GenBank/DDBJ databases">
        <title>Chryseolinea flavus sp. nov., a member of the phylum Bacteroidetes isolated from soil.</title>
        <authorList>
            <person name="Li Y."/>
            <person name="Wang J."/>
        </authorList>
    </citation>
    <scope>NUCLEOTIDE SEQUENCE [LARGE SCALE GENOMIC DNA]</scope>
    <source>
        <strain evidence="1 2">SDU1-6</strain>
    </source>
</reference>
<organism evidence="1 2">
    <name type="scientific">Pseudochryseolinea flava</name>
    <dbReference type="NCBI Taxonomy" id="2059302"/>
    <lineage>
        <taxon>Bacteria</taxon>
        <taxon>Pseudomonadati</taxon>
        <taxon>Bacteroidota</taxon>
        <taxon>Cytophagia</taxon>
        <taxon>Cytophagales</taxon>
        <taxon>Fulvivirgaceae</taxon>
        <taxon>Pseudochryseolinea</taxon>
    </lineage>
</organism>
<dbReference type="PANTHER" id="PTHR45632:SF27">
    <property type="entry name" value="KELCH-LIKE PROTEIN 9"/>
    <property type="match status" value="1"/>
</dbReference>
<dbReference type="InterPro" id="IPR015915">
    <property type="entry name" value="Kelch-typ_b-propeller"/>
</dbReference>
<name>A0A364Y5G5_9BACT</name>
<protein>
    <recommendedName>
        <fullName evidence="3">Galactose oxidase</fullName>
    </recommendedName>
</protein>
<dbReference type="SUPFAM" id="SSF117281">
    <property type="entry name" value="Kelch motif"/>
    <property type="match status" value="1"/>
</dbReference>
<keyword evidence="2" id="KW-1185">Reference proteome</keyword>
<proteinExistence type="predicted"/>
<gene>
    <name evidence="1" type="ORF">DQQ10_12565</name>
</gene>
<dbReference type="AlphaFoldDB" id="A0A364Y5G5"/>
<dbReference type="EMBL" id="QMFY01000005">
    <property type="protein sequence ID" value="RAW01057.1"/>
    <property type="molecule type" value="Genomic_DNA"/>
</dbReference>
<evidence type="ECO:0008006" key="3">
    <source>
        <dbReference type="Google" id="ProtNLM"/>
    </source>
</evidence>
<dbReference type="PANTHER" id="PTHR45632">
    <property type="entry name" value="LD33804P"/>
    <property type="match status" value="1"/>
</dbReference>
<evidence type="ECO:0000313" key="2">
    <source>
        <dbReference type="Proteomes" id="UP000251889"/>
    </source>
</evidence>
<accession>A0A364Y5G5</accession>
<comment type="caution">
    <text evidence="1">The sequence shown here is derived from an EMBL/GenBank/DDBJ whole genome shotgun (WGS) entry which is preliminary data.</text>
</comment>
<evidence type="ECO:0000313" key="1">
    <source>
        <dbReference type="EMBL" id="RAW01057.1"/>
    </source>
</evidence>
<dbReference type="Gene3D" id="2.120.10.80">
    <property type="entry name" value="Kelch-type beta propeller"/>
    <property type="match status" value="1"/>
</dbReference>